<evidence type="ECO:0000256" key="8">
    <source>
        <dbReference type="ARBA" id="ARBA00023224"/>
    </source>
</evidence>
<evidence type="ECO:0000256" key="10">
    <source>
        <dbReference type="SAM" id="Phobius"/>
    </source>
</evidence>
<comment type="subcellular location">
    <subcellularLocation>
        <location evidence="1">Cell membrane</location>
        <topology evidence="1">Multi-pass membrane protein</topology>
    </subcellularLocation>
</comment>
<keyword evidence="7" id="KW-0675">Receptor</keyword>
<keyword evidence="6 10" id="KW-0472">Membrane</keyword>
<evidence type="ECO:0000256" key="3">
    <source>
        <dbReference type="ARBA" id="ARBA00022692"/>
    </source>
</evidence>
<dbReference type="SMART" id="SM01381">
    <property type="entry name" value="7TM_GPCR_Srsx"/>
    <property type="match status" value="1"/>
</dbReference>
<dbReference type="PANTHER" id="PTHR24228:SF72">
    <property type="entry name" value="G-PROTEIN COUPLED RECEPTORS FAMILY 1 PROFILE DOMAIN-CONTAINING PROTEIN"/>
    <property type="match status" value="1"/>
</dbReference>
<dbReference type="OMA" id="NITIMIV"/>
<protein>
    <recommendedName>
        <fullName evidence="11">G-protein coupled receptors family 1 profile domain-containing protein</fullName>
    </recommendedName>
</protein>
<evidence type="ECO:0000313" key="13">
    <source>
        <dbReference type="Proteomes" id="UP000887568"/>
    </source>
</evidence>
<keyword evidence="4 10" id="KW-1133">Transmembrane helix</keyword>
<keyword evidence="2" id="KW-1003">Cell membrane</keyword>
<dbReference type="OrthoDB" id="10044919at2759"/>
<feature type="transmembrane region" description="Helical" evidence="10">
    <location>
        <begin position="60"/>
        <end position="84"/>
    </location>
</feature>
<dbReference type="PANTHER" id="PTHR24228">
    <property type="entry name" value="B2 BRADYKININ RECEPTOR/ANGIOTENSIN II RECEPTOR"/>
    <property type="match status" value="1"/>
</dbReference>
<dbReference type="GO" id="GO:0005886">
    <property type="term" value="C:plasma membrane"/>
    <property type="evidence" value="ECO:0007669"/>
    <property type="project" value="UniProtKB-SubCell"/>
</dbReference>
<dbReference type="GeneID" id="119719196"/>
<dbReference type="InterPro" id="IPR017452">
    <property type="entry name" value="GPCR_Rhodpsn_7TM"/>
</dbReference>
<evidence type="ECO:0000256" key="6">
    <source>
        <dbReference type="ARBA" id="ARBA00023136"/>
    </source>
</evidence>
<organism evidence="12 13">
    <name type="scientific">Patiria miniata</name>
    <name type="common">Bat star</name>
    <name type="synonym">Asterina miniata</name>
    <dbReference type="NCBI Taxonomy" id="46514"/>
    <lineage>
        <taxon>Eukaryota</taxon>
        <taxon>Metazoa</taxon>
        <taxon>Echinodermata</taxon>
        <taxon>Eleutherozoa</taxon>
        <taxon>Asterozoa</taxon>
        <taxon>Asteroidea</taxon>
        <taxon>Valvatacea</taxon>
        <taxon>Valvatida</taxon>
        <taxon>Asterinidae</taxon>
        <taxon>Patiria</taxon>
    </lineage>
</organism>
<keyword evidence="3 10" id="KW-0812">Transmembrane</keyword>
<reference evidence="12" key="1">
    <citation type="submission" date="2022-11" db="UniProtKB">
        <authorList>
            <consortium name="EnsemblMetazoa"/>
        </authorList>
    </citation>
    <scope>IDENTIFICATION</scope>
</reference>
<dbReference type="GO" id="GO:0004930">
    <property type="term" value="F:G protein-coupled receptor activity"/>
    <property type="evidence" value="ECO:0007669"/>
    <property type="project" value="UniProtKB-KW"/>
</dbReference>
<evidence type="ECO:0000256" key="1">
    <source>
        <dbReference type="ARBA" id="ARBA00004651"/>
    </source>
</evidence>
<evidence type="ECO:0000256" key="7">
    <source>
        <dbReference type="ARBA" id="ARBA00023170"/>
    </source>
</evidence>
<feature type="transmembrane region" description="Helical" evidence="10">
    <location>
        <begin position="96"/>
        <end position="121"/>
    </location>
</feature>
<keyword evidence="5" id="KW-0297">G-protein coupled receptor</keyword>
<dbReference type="Proteomes" id="UP000887568">
    <property type="component" value="Unplaced"/>
</dbReference>
<dbReference type="PROSITE" id="PS50262">
    <property type="entry name" value="G_PROTEIN_RECEP_F1_2"/>
    <property type="match status" value="1"/>
</dbReference>
<evidence type="ECO:0000256" key="5">
    <source>
        <dbReference type="ARBA" id="ARBA00023040"/>
    </source>
</evidence>
<dbReference type="EnsemblMetazoa" id="XM_038188557.1">
    <property type="protein sequence ID" value="XP_038044485.1"/>
    <property type="gene ID" value="LOC119719196"/>
</dbReference>
<feature type="transmembrane region" description="Helical" evidence="10">
    <location>
        <begin position="276"/>
        <end position="296"/>
    </location>
</feature>
<proteinExistence type="predicted"/>
<dbReference type="Gene3D" id="1.20.1070.10">
    <property type="entry name" value="Rhodopsin 7-helix transmembrane proteins"/>
    <property type="match status" value="1"/>
</dbReference>
<dbReference type="PRINTS" id="PR00237">
    <property type="entry name" value="GPCRRHODOPSN"/>
</dbReference>
<feature type="transmembrane region" description="Helical" evidence="10">
    <location>
        <begin position="23"/>
        <end position="48"/>
    </location>
</feature>
<dbReference type="RefSeq" id="XP_038044485.1">
    <property type="nucleotide sequence ID" value="XM_038188557.1"/>
</dbReference>
<dbReference type="SUPFAM" id="SSF81321">
    <property type="entry name" value="Family A G protein-coupled receptor-like"/>
    <property type="match status" value="1"/>
</dbReference>
<evidence type="ECO:0000259" key="11">
    <source>
        <dbReference type="PROSITE" id="PS50262"/>
    </source>
</evidence>
<feature type="domain" description="G-protein coupled receptors family 1 profile" evidence="11">
    <location>
        <begin position="39"/>
        <end position="295"/>
    </location>
</feature>
<accession>A0A913Z1C9</accession>
<name>A0A913Z1C9_PATMI</name>
<keyword evidence="8" id="KW-0807">Transducer</keyword>
<evidence type="ECO:0000256" key="2">
    <source>
        <dbReference type="ARBA" id="ARBA00022475"/>
    </source>
</evidence>
<dbReference type="CDD" id="cd00637">
    <property type="entry name" value="7tm_classA_rhodopsin-like"/>
    <property type="match status" value="1"/>
</dbReference>
<feature type="region of interest" description="Disordered" evidence="9">
    <location>
        <begin position="317"/>
        <end position="345"/>
    </location>
</feature>
<evidence type="ECO:0000313" key="12">
    <source>
        <dbReference type="EnsemblMetazoa" id="XP_038044485.1"/>
    </source>
</evidence>
<feature type="compositionally biased region" description="Polar residues" evidence="9">
    <location>
        <begin position="331"/>
        <end position="345"/>
    </location>
</feature>
<dbReference type="Pfam" id="PF00001">
    <property type="entry name" value="7tm_1"/>
    <property type="match status" value="1"/>
</dbReference>
<evidence type="ECO:0000256" key="9">
    <source>
        <dbReference type="SAM" id="MobiDB-lite"/>
    </source>
</evidence>
<feature type="transmembrane region" description="Helical" evidence="10">
    <location>
        <begin position="249"/>
        <end position="270"/>
    </location>
</feature>
<dbReference type="InterPro" id="IPR000276">
    <property type="entry name" value="GPCR_Rhodpsn"/>
</dbReference>
<keyword evidence="13" id="KW-1185">Reference proteome</keyword>
<feature type="transmembrane region" description="Helical" evidence="10">
    <location>
        <begin position="181"/>
        <end position="208"/>
    </location>
</feature>
<dbReference type="AlphaFoldDB" id="A0A913Z1C9"/>
<feature type="transmembrane region" description="Helical" evidence="10">
    <location>
        <begin position="142"/>
        <end position="161"/>
    </location>
</feature>
<evidence type="ECO:0000256" key="4">
    <source>
        <dbReference type="ARBA" id="ARBA00022989"/>
    </source>
</evidence>
<sequence>MDAWNTSNGSLGGNVYASYAERLFISGATFVACFVGLLGNLAVIFAILTVKKLQTATNVFVFNLAVADVLTCILATLQGVTILYDELVFPIWVCKLVAFGLLTCIGCSINCLVCIAVNRLIGITTAAHSVYRKLLTPCKLSFALVLTWFPPLVVTTIPLVSDYAEFGYNPTFLSCTWQSSLSYTFTYAMLIAVVFLPIQFLVLFVSYLKIFLYVRKTSRSTLGHDATSTTNLALQRQLWERQVAVTKNLFLVLCVFLLCLSPYFLFLALFKYSNNALSYAATILVSNSSINPIIYATRHQDFRAAFAGMVHCRRKRRSSQTTVAPPGRVCSKTTTNTDVELQTPA</sequence>